<dbReference type="SUPFAM" id="SSF69318">
    <property type="entry name" value="Integrin alpha N-terminal domain"/>
    <property type="match status" value="1"/>
</dbReference>
<evidence type="ECO:0000259" key="6">
    <source>
        <dbReference type="Pfam" id="PF12256"/>
    </source>
</evidence>
<evidence type="ECO:0000256" key="4">
    <source>
        <dbReference type="SAM" id="MobiDB-lite"/>
    </source>
</evidence>
<dbReference type="GO" id="GO:0005737">
    <property type="term" value="C:cytoplasm"/>
    <property type="evidence" value="ECO:0007669"/>
    <property type="project" value="InterPro"/>
</dbReference>
<keyword evidence="3" id="KW-0843">Virulence</keyword>
<evidence type="ECO:0000313" key="8">
    <source>
        <dbReference type="Proteomes" id="UP000005426"/>
    </source>
</evidence>
<evidence type="ECO:0000256" key="2">
    <source>
        <dbReference type="ARBA" id="ARBA00022525"/>
    </source>
</evidence>
<organism evidence="7 8">
    <name type="scientific">Hypocrea atroviridis (strain ATCC 20476 / IMI 206040)</name>
    <name type="common">Trichoderma atroviride</name>
    <dbReference type="NCBI Taxonomy" id="452589"/>
    <lineage>
        <taxon>Eukaryota</taxon>
        <taxon>Fungi</taxon>
        <taxon>Dikarya</taxon>
        <taxon>Ascomycota</taxon>
        <taxon>Pezizomycotina</taxon>
        <taxon>Sordariomycetes</taxon>
        <taxon>Hypocreomycetidae</taxon>
        <taxon>Hypocreales</taxon>
        <taxon>Hypocreaceae</taxon>
        <taxon>Trichoderma</taxon>
    </lineage>
</organism>
<evidence type="ECO:0000259" key="5">
    <source>
        <dbReference type="Pfam" id="PF12255"/>
    </source>
</evidence>
<name>G9NNU0_HYPAI</name>
<dbReference type="HOGENOM" id="CLU_000672_1_0_1"/>
<evidence type="ECO:0000313" key="7">
    <source>
        <dbReference type="EMBL" id="EHK47728.1"/>
    </source>
</evidence>
<accession>G9NNU0</accession>
<gene>
    <name evidence="7" type="ORF">TRIATDRAFT_44723</name>
</gene>
<reference evidence="7 8" key="1">
    <citation type="journal article" date="2011" name="Genome Biol.">
        <title>Comparative genome sequence analysis underscores mycoparasitism as the ancestral life style of Trichoderma.</title>
        <authorList>
            <person name="Kubicek C.P."/>
            <person name="Herrera-Estrella A."/>
            <person name="Seidl-Seiboth V."/>
            <person name="Martinez D.A."/>
            <person name="Druzhinina I.S."/>
            <person name="Thon M."/>
            <person name="Zeilinger S."/>
            <person name="Casas-Flores S."/>
            <person name="Horwitz B.A."/>
            <person name="Mukherjee P.K."/>
            <person name="Mukherjee M."/>
            <person name="Kredics L."/>
            <person name="Alcaraz L.D."/>
            <person name="Aerts A."/>
            <person name="Antal Z."/>
            <person name="Atanasova L."/>
            <person name="Cervantes-Badillo M.G."/>
            <person name="Challacombe J."/>
            <person name="Chertkov O."/>
            <person name="McCluskey K."/>
            <person name="Coulpier F."/>
            <person name="Deshpande N."/>
            <person name="von Doehren H."/>
            <person name="Ebbole D.J."/>
            <person name="Esquivel-Naranjo E.U."/>
            <person name="Fekete E."/>
            <person name="Flipphi M."/>
            <person name="Glaser F."/>
            <person name="Gomez-Rodriguez E.Y."/>
            <person name="Gruber S."/>
            <person name="Han C."/>
            <person name="Henrissat B."/>
            <person name="Hermosa R."/>
            <person name="Hernandez-Onate M."/>
            <person name="Karaffa L."/>
            <person name="Kosti I."/>
            <person name="Le Crom S."/>
            <person name="Lindquist E."/>
            <person name="Lucas S."/>
            <person name="Luebeck M."/>
            <person name="Luebeck P.S."/>
            <person name="Margeot A."/>
            <person name="Metz B."/>
            <person name="Misra M."/>
            <person name="Nevalainen H."/>
            <person name="Omann M."/>
            <person name="Packer N."/>
            <person name="Perrone G."/>
            <person name="Uresti-Rivera E.E."/>
            <person name="Salamov A."/>
            <person name="Schmoll M."/>
            <person name="Seiboth B."/>
            <person name="Shapiro H."/>
            <person name="Sukno S."/>
            <person name="Tamayo-Ramos J.A."/>
            <person name="Tisch D."/>
            <person name="Wiest A."/>
            <person name="Wilkinson H.H."/>
            <person name="Zhang M."/>
            <person name="Coutinho P.M."/>
            <person name="Kenerley C.M."/>
            <person name="Monte E."/>
            <person name="Baker S.E."/>
            <person name="Grigoriev I.V."/>
        </authorList>
    </citation>
    <scope>NUCLEOTIDE SEQUENCE [LARGE SCALE GENOMIC DNA]</scope>
    <source>
        <strain evidence="8">ATCC 20476 / IMI 206040</strain>
    </source>
</reference>
<dbReference type="InterPro" id="IPR022045">
    <property type="entry name" value="TcdB_toxin_mid/N"/>
</dbReference>
<dbReference type="OMA" id="GTSCLVW"/>
<dbReference type="Pfam" id="PF03534">
    <property type="entry name" value="SpvB"/>
    <property type="match status" value="1"/>
</dbReference>
<dbReference type="Gene3D" id="2.180.10.10">
    <property type="entry name" value="RHS repeat-associated core"/>
    <property type="match status" value="1"/>
</dbReference>
<evidence type="ECO:0000256" key="3">
    <source>
        <dbReference type="ARBA" id="ARBA00023026"/>
    </source>
</evidence>
<keyword evidence="2" id="KW-0964">Secreted</keyword>
<dbReference type="Pfam" id="PF12255">
    <property type="entry name" value="TcdB_toxin_midC"/>
    <property type="match status" value="1"/>
</dbReference>
<feature type="region of interest" description="Disordered" evidence="4">
    <location>
        <begin position="2110"/>
        <end position="2140"/>
    </location>
</feature>
<dbReference type="InterPro" id="IPR028994">
    <property type="entry name" value="Integrin_alpha_N"/>
</dbReference>
<feature type="domain" description="Insecticide toxin TcdB middle/C-terminal" evidence="5">
    <location>
        <begin position="861"/>
        <end position="987"/>
    </location>
</feature>
<dbReference type="Pfam" id="PF12256">
    <property type="entry name" value="TcdB_toxin_midN"/>
    <property type="match status" value="1"/>
</dbReference>
<dbReference type="InterPro" id="IPR022044">
    <property type="entry name" value="TcdB_toxin_mid/C"/>
</dbReference>
<comment type="caution">
    <text evidence="7">The sequence shown here is derived from an EMBL/GenBank/DDBJ whole genome shotgun (WGS) entry which is preliminary data.</text>
</comment>
<comment type="subcellular location">
    <subcellularLocation>
        <location evidence="1">Secreted</location>
    </subcellularLocation>
</comment>
<proteinExistence type="predicted"/>
<feature type="region of interest" description="Disordered" evidence="4">
    <location>
        <begin position="1366"/>
        <end position="1392"/>
    </location>
</feature>
<dbReference type="InterPro" id="IPR022385">
    <property type="entry name" value="Rhs_assc_core"/>
</dbReference>
<dbReference type="PANTHER" id="PTHR32305:SF15">
    <property type="entry name" value="PROTEIN RHSA-RELATED"/>
    <property type="match status" value="1"/>
</dbReference>
<dbReference type="eggNOG" id="ENOG502QUQU">
    <property type="taxonomic scope" value="Eukaryota"/>
</dbReference>
<dbReference type="NCBIfam" id="TIGR03696">
    <property type="entry name" value="Rhs_assc_core"/>
    <property type="match status" value="1"/>
</dbReference>
<dbReference type="EMBL" id="ABDG02000020">
    <property type="protein sequence ID" value="EHK47728.1"/>
    <property type="molecule type" value="Genomic_DNA"/>
</dbReference>
<evidence type="ECO:0000256" key="1">
    <source>
        <dbReference type="ARBA" id="ARBA00004613"/>
    </source>
</evidence>
<feature type="domain" description="Insecticide toxin TcdB middle/N-terminal" evidence="6">
    <location>
        <begin position="698"/>
        <end position="795"/>
    </location>
</feature>
<dbReference type="InterPro" id="IPR050708">
    <property type="entry name" value="T6SS_VgrG/RHS"/>
</dbReference>
<sequence length="2277" mass="250518">MTANGASRRSNSEKFNVKVDTQTGGATCTIPIPTSSARSSHVDPVLSLEYSSGAAGSSGVFGMGWRLAGVDSISRKTSRGVPTYDDDADADVFVHSALGDLVPSDKPTRTTDGHNVREYRARVEGQPTRVEQWTTTDGADAFWRVTSSNNIVAIYGLSDNDRIFGQTGSGPSAKKKVFAWLASEQYDGRGNHVVYTYKPEDNVCESGVFDDIHSSFSQRYLKTIQYGNATPSRSVDDWNVVTRPLDWLFEVVFDFGEHNGERPTTKAESAWSRRHDPFSTYNSGFEIRTYRRCSRVLMFHHFPSELGRQDCLVSSTCFDYETDERSGVSFLTCSVQKGHSPQGDNDYWTLAMPPVELGYTKGPPDFADLPVEEMDLRMSGLDTSMAQWVDLDGQGAPGILTKSKGGGWYYQRNVTGADGRPEVGEPRPVSMLPSMTQSAVEDWRFEHVRGTGALDVVVMTENGGLRGFYERDEDDGWLNYVPFESQPNLDNPEDYRSVDLSGTGTADLLSMVPMAGGSLVWQPSLGSDGFGPAQAAIGAPLLSLGDATSLIQLCDMTGDGLADMVEIRNGNVSYWPNTGHGTFGCSIIMGNAPLMAAGDLFSPQRVRLADITGSGTADLLYVRPEGGVVAYYNRSGNDWSDGDVIPGFHLLGRASAVDVLDLGGQGLTCLCWVSDLYRGGGDDDAGSTSGLSTVYFVNLSGPQHPGLLEKWSNGTGLETTCTYKSSFSFYSEDAAQGTPWATKLPFPLLCVSQTVMVDRVTQTSSTARYAYHNGYYDHTEKMFRGFQMVETWDAEEFDSVAASPFQRPPVLTRDWFYIGAGRVDESSRLPWSYEIDAPRHDAIASTTLPLLGADVAVSAEAYRALAGQPRRKEVFSADPSDPKAAFPYLISQQTYDVVLRQAAPAPLVCRVDGREEVTAHYERATVKDEQDQPELSIQDARVQHRLTLQTDDYGNVLLEALVEYGKPSSQLPNADDQRKQEETVVSYTEMRYTNAVESETCFQSPLSAEVQKYRVFPATAISGKDRYAWEMIAQDDARFLKAAVEISLNADVDEQLKHANTIGCRVLLADQRTTYTSTDLLEALPVGVAAEFSVVDRKYQLVFTSDYLQEVFSDAKPAADMEVLAAHCKDGGYVELNGEDGKWWAQSSRSIFGDDDPGHRLKAARTCFFIPSGEVDAYGNTSTVELDHYHLLAKKTTNAVGSVISTVSDYAKLASIMTIDANGNRVQTAPDPLGRAVGVAVLGKEGDSTGNSLDGFKGEIDQQTLDAFFTTPYGETAKSLLAEASQRTIYDIDSYRRSGVPSRVAVLTRHDHVGKGTDVSPITVRITYLGGSGVGIQSTLLSSDTGKTGWDFDGWVINDNKGQPVQKFQPSRASSHAFRPLPPPSDGTVPVTTTLRDPLGRVLGVLYPDHTWSKTRFTPWTEAEYDAGNTSNVEDPATDDDVGSYFKRLPRSLYYPTWRQKRMADGSSAKDKMAARQGDVYADAPTITHLDAPGRLRDALDRTVEKVTYDLLGRQLHTANMDRGRRWLLSDSDGLPCLSWSDRQTRKRSEYDALRRLKSVWRLSSEEHAVETKVTEMTYGEGRPDDAASNLRGQIYQCRDQAGLLTNSKFDVLGGCTMSTRWYANEYRNRLDWSSVKDEQAALEKDGHKTECRYNALNLPVENVASDLGMARRQYDVAGRLVALESFKADGTGAATSSTNSIKYNANGMITDLAYGDKTQSTNTYDEQTQRLVATRTIRTTDNVVLQDVSYAHDCRAKVVQTKDTAKIGVKDADSTQEYHYDCLGQLVQATGRIQVGSQSKHVRPYSFNDDKPGGDSKTIRYTETYAYDKAGNMLTMSNTPNTAGHTGWKRAYTYAEQSCITIGETSNRLTRTKVGKVTEEYKYEDDAGRHGCMTHIPGYSHLSWNDDDRLDSFSTQNVGADNGNTPERTWYVYDAEGTRVRKVTDRYRDNNDDQPRKSKDIRYLPMGDIFSSYTGDDLQPSRVTCTLNAADAALGSTPISLVEHSTSSPTALVRYRLGERLQVDPDAKVVSYNEFSPFGSGTYQTFNTDAPRAYRFASYRWDSESGLYACGARYYAPWLGRWTCADPIGVADGLNLFAYVRNDPVNFDDPGGTTKNRKYNRSLSEPSSHEQAAGSSGTFSSIRDIPAAVARRLGSSLFDADHPPPVAPGSTRLWRATDLARGIQFVRFGDVSAVRTTAIGNFNRADETAAYWAATRASAEVHAKHLMKADKKALISMDVPQSVLASGTAGVYDYGPEASTQWQEVSTSPPSFHSTL</sequence>
<dbReference type="InterPro" id="IPR003284">
    <property type="entry name" value="Sal_SpvB"/>
</dbReference>
<dbReference type="GO" id="GO:0005576">
    <property type="term" value="C:extracellular region"/>
    <property type="evidence" value="ECO:0007669"/>
    <property type="project" value="UniProtKB-SubCell"/>
</dbReference>
<dbReference type="Proteomes" id="UP000005426">
    <property type="component" value="Unassembled WGS sequence"/>
</dbReference>
<dbReference type="PRINTS" id="PR01341">
    <property type="entry name" value="SALSPVBPROT"/>
</dbReference>
<feature type="compositionally biased region" description="Polar residues" evidence="4">
    <location>
        <begin position="2122"/>
        <end position="2140"/>
    </location>
</feature>
<dbReference type="OrthoDB" id="5426877at2759"/>
<dbReference type="STRING" id="452589.G9NNU0"/>
<evidence type="ECO:0008006" key="9">
    <source>
        <dbReference type="Google" id="ProtNLM"/>
    </source>
</evidence>
<dbReference type="PANTHER" id="PTHR32305">
    <property type="match status" value="1"/>
</dbReference>
<keyword evidence="8" id="KW-1185">Reference proteome</keyword>
<protein>
    <recommendedName>
        <fullName evidence="9">SpvB-domain-containing protein</fullName>
    </recommendedName>
</protein>